<name>A0ABX6NZS7_9BURK</name>
<feature type="region of interest" description="Disordered" evidence="1">
    <location>
        <begin position="75"/>
        <end position="132"/>
    </location>
</feature>
<reference evidence="2 3" key="1">
    <citation type="submission" date="2020-05" db="EMBL/GenBank/DDBJ databases">
        <title>Ramlibacter rhizophilus sp. nov., isolated from rhizosphere soil of national flower Mugunghwa from South Korea.</title>
        <authorList>
            <person name="Zheng-Fei Y."/>
            <person name="Huan T."/>
        </authorList>
    </citation>
    <scope>NUCLEOTIDE SEQUENCE [LARGE SCALE GENOMIC DNA]</scope>
    <source>
        <strain evidence="2 3">H242</strain>
    </source>
</reference>
<accession>A0ABX6NZS7</accession>
<protein>
    <recommendedName>
        <fullName evidence="4">Aldose 1-epimerase</fullName>
    </recommendedName>
</protein>
<sequence length="132" mass="14300">MIELKAGRLRCEIAPELGGSVAGLWLGDLPVLRSTPAAQLASARLAACYPLVPFSNRIGQASLVWQGTQHPLVRNNGDEPHAIHGVGWQRPRASSTATRRRRCWRTSTGPTRPGPSPSTARTPSACGRTRWK</sequence>
<evidence type="ECO:0000313" key="3">
    <source>
        <dbReference type="Proteomes" id="UP000500826"/>
    </source>
</evidence>
<evidence type="ECO:0000313" key="2">
    <source>
        <dbReference type="EMBL" id="QJW83309.1"/>
    </source>
</evidence>
<gene>
    <name evidence="2" type="ORF">HK414_00865</name>
</gene>
<organism evidence="2 3">
    <name type="scientific">Ramlibacter terrae</name>
    <dbReference type="NCBI Taxonomy" id="2732511"/>
    <lineage>
        <taxon>Bacteria</taxon>
        <taxon>Pseudomonadati</taxon>
        <taxon>Pseudomonadota</taxon>
        <taxon>Betaproteobacteria</taxon>
        <taxon>Burkholderiales</taxon>
        <taxon>Comamonadaceae</taxon>
        <taxon>Ramlibacter</taxon>
    </lineage>
</organism>
<evidence type="ECO:0008006" key="4">
    <source>
        <dbReference type="Google" id="ProtNLM"/>
    </source>
</evidence>
<dbReference type="Proteomes" id="UP000500826">
    <property type="component" value="Chromosome"/>
</dbReference>
<dbReference type="SUPFAM" id="SSF74650">
    <property type="entry name" value="Galactose mutarotase-like"/>
    <property type="match status" value="1"/>
</dbReference>
<keyword evidence="3" id="KW-1185">Reference proteome</keyword>
<dbReference type="InterPro" id="IPR008183">
    <property type="entry name" value="Aldose_1/G6P_1-epimerase"/>
</dbReference>
<proteinExistence type="predicted"/>
<feature type="compositionally biased region" description="Low complexity" evidence="1">
    <location>
        <begin position="105"/>
        <end position="125"/>
    </location>
</feature>
<dbReference type="InterPro" id="IPR014718">
    <property type="entry name" value="GH-type_carb-bd"/>
</dbReference>
<dbReference type="InterPro" id="IPR011013">
    <property type="entry name" value="Gal_mutarotase_sf_dom"/>
</dbReference>
<dbReference type="EMBL" id="CP053418">
    <property type="protein sequence ID" value="QJW83309.1"/>
    <property type="molecule type" value="Genomic_DNA"/>
</dbReference>
<dbReference type="Pfam" id="PF01263">
    <property type="entry name" value="Aldose_epim"/>
    <property type="match status" value="1"/>
</dbReference>
<evidence type="ECO:0000256" key="1">
    <source>
        <dbReference type="SAM" id="MobiDB-lite"/>
    </source>
</evidence>
<dbReference type="Gene3D" id="2.70.98.10">
    <property type="match status" value="1"/>
</dbReference>